<dbReference type="EMBL" id="CYHE01000001">
    <property type="protein sequence ID" value="CUA92107.1"/>
    <property type="molecule type" value="Genomic_DNA"/>
</dbReference>
<gene>
    <name evidence="1" type="ORF">Ga0061067_101285</name>
</gene>
<organism evidence="1 2">
    <name type="scientific">Pannonibacter indicus</name>
    <dbReference type="NCBI Taxonomy" id="466044"/>
    <lineage>
        <taxon>Bacteria</taxon>
        <taxon>Pseudomonadati</taxon>
        <taxon>Pseudomonadota</taxon>
        <taxon>Alphaproteobacteria</taxon>
        <taxon>Hyphomicrobiales</taxon>
        <taxon>Stappiaceae</taxon>
        <taxon>Pannonibacter</taxon>
    </lineage>
</organism>
<evidence type="ECO:0000313" key="2">
    <source>
        <dbReference type="Proteomes" id="UP000183900"/>
    </source>
</evidence>
<evidence type="ECO:0000313" key="1">
    <source>
        <dbReference type="EMBL" id="CUA92107.1"/>
    </source>
</evidence>
<proteinExistence type="predicted"/>
<dbReference type="PANTHER" id="PTHR33986:SF15">
    <property type="entry name" value="MITOCHONDRIAL FISSION PROTEIN ELM1"/>
    <property type="match status" value="1"/>
</dbReference>
<keyword evidence="2" id="KW-1185">Reference proteome</keyword>
<dbReference type="OrthoDB" id="272235at2"/>
<dbReference type="InterPro" id="IPR009367">
    <property type="entry name" value="Elm1-like"/>
</dbReference>
<reference evidence="2" key="1">
    <citation type="submission" date="2015-08" db="EMBL/GenBank/DDBJ databases">
        <authorList>
            <person name="Varghese N."/>
        </authorList>
    </citation>
    <scope>NUCLEOTIDE SEQUENCE [LARGE SCALE GENOMIC DNA]</scope>
    <source>
        <strain evidence="2">DSM 23407</strain>
    </source>
</reference>
<dbReference type="Pfam" id="PF06258">
    <property type="entry name" value="Mito_fiss_Elm1"/>
    <property type="match status" value="1"/>
</dbReference>
<protein>
    <submittedName>
        <fullName evidence="1">Mitochondrial fission protein ELM1</fullName>
    </submittedName>
</protein>
<dbReference type="Proteomes" id="UP000183900">
    <property type="component" value="Unassembled WGS sequence"/>
</dbReference>
<accession>A0A0K6HM61</accession>
<dbReference type="PANTHER" id="PTHR33986">
    <property type="entry name" value="OS02G0535700 PROTEIN"/>
    <property type="match status" value="1"/>
</dbReference>
<dbReference type="AlphaFoldDB" id="A0A0K6HM61"/>
<sequence>MLKKDPETAKAEDDRSIWILSDGKAGDEIQCMGVAEALGLPYQIRRVAPRRPFVWAMPWGPIDPREAETRPGSPLAPPYPDIAIASGRRTVPYLRRLKKLSGGRTFTVFLKDPRTGTSAADLIWVGEHDRLRGANVLVTPTAPHRHSAEKLAAARAQPDPRLGDLPSPRIAVLVGGNSRHHSFTAEDINRFADGLADAARAGGSLMITASRRTPPALSHRLEQLAETGNHFLWDGSGENPLLAMLALADSIVVTGDSTNMVGEALAAGRPVHVFMPSGGHHRLDLFLTGLRQIGAIHPFPGPLKTTTCEPLDSTPQIAAAIRDRLASRKA</sequence>
<name>A0A0K6HM61_9HYPH</name>
<dbReference type="RefSeq" id="WP_055454037.1">
    <property type="nucleotide sequence ID" value="NZ_CYHE01000001.1"/>
</dbReference>